<feature type="signal peptide" evidence="1">
    <location>
        <begin position="1"/>
        <end position="22"/>
    </location>
</feature>
<dbReference type="Gene3D" id="3.40.190.10">
    <property type="entry name" value="Periplasmic binding protein-like II"/>
    <property type="match status" value="2"/>
</dbReference>
<proteinExistence type="predicted"/>
<protein>
    <submittedName>
        <fullName evidence="2">Carbohydrate ABC transporter substrate-binding protein</fullName>
    </submittedName>
</protein>
<dbReference type="PROSITE" id="PS51257">
    <property type="entry name" value="PROKAR_LIPOPROTEIN"/>
    <property type="match status" value="1"/>
</dbReference>
<name>A0A443JAJ0_9MICO</name>
<evidence type="ECO:0000313" key="2">
    <source>
        <dbReference type="EMBL" id="RWR17517.1"/>
    </source>
</evidence>
<dbReference type="InterPro" id="IPR006059">
    <property type="entry name" value="SBP"/>
</dbReference>
<dbReference type="EMBL" id="RBZY01000039">
    <property type="protein sequence ID" value="RWR17517.1"/>
    <property type="molecule type" value="Genomic_DNA"/>
</dbReference>
<dbReference type="Proteomes" id="UP000285970">
    <property type="component" value="Unassembled WGS sequence"/>
</dbReference>
<feature type="chain" id="PRO_5038926783" evidence="1">
    <location>
        <begin position="23"/>
        <end position="446"/>
    </location>
</feature>
<dbReference type="RefSeq" id="WP_128218234.1">
    <property type="nucleotide sequence ID" value="NZ_RBZY01000039.1"/>
</dbReference>
<dbReference type="PANTHER" id="PTHR43649">
    <property type="entry name" value="ARABINOSE-BINDING PROTEIN-RELATED"/>
    <property type="match status" value="1"/>
</dbReference>
<accession>A0A443JAJ0</accession>
<dbReference type="PANTHER" id="PTHR43649:SF11">
    <property type="entry name" value="ABC TRANSPORTER SUBSTRATE-BINDING PROTEIN YESO-RELATED"/>
    <property type="match status" value="1"/>
</dbReference>
<dbReference type="Pfam" id="PF01547">
    <property type="entry name" value="SBP_bac_1"/>
    <property type="match status" value="1"/>
</dbReference>
<evidence type="ECO:0000256" key="1">
    <source>
        <dbReference type="SAM" id="SignalP"/>
    </source>
</evidence>
<evidence type="ECO:0000313" key="3">
    <source>
        <dbReference type="Proteomes" id="UP000285970"/>
    </source>
</evidence>
<dbReference type="InterPro" id="IPR050490">
    <property type="entry name" value="Bact_solute-bd_prot1"/>
</dbReference>
<organism evidence="2 3">
    <name type="scientific">Microbacterium enclense</name>
    <dbReference type="NCBI Taxonomy" id="993073"/>
    <lineage>
        <taxon>Bacteria</taxon>
        <taxon>Bacillati</taxon>
        <taxon>Actinomycetota</taxon>
        <taxon>Actinomycetes</taxon>
        <taxon>Micrococcales</taxon>
        <taxon>Microbacteriaceae</taxon>
        <taxon>Microbacterium</taxon>
    </lineage>
</organism>
<dbReference type="SUPFAM" id="SSF53850">
    <property type="entry name" value="Periplasmic binding protein-like II"/>
    <property type="match status" value="1"/>
</dbReference>
<dbReference type="AlphaFoldDB" id="A0A443JAJ0"/>
<reference evidence="2 3" key="1">
    <citation type="journal article" date="2018" name="Front. Microbiol.">
        <title>Novel Insights Into Bacterial Dimethylsulfoniopropionate Catabolism in the East China Sea.</title>
        <authorList>
            <person name="Liu J."/>
            <person name="Liu J."/>
            <person name="Zhang S.H."/>
            <person name="Liang J."/>
            <person name="Lin H."/>
            <person name="Song D."/>
            <person name="Yang G.P."/>
            <person name="Todd J.D."/>
            <person name="Zhang X.H."/>
        </authorList>
    </citation>
    <scope>NUCLEOTIDE SEQUENCE [LARGE SCALE GENOMIC DNA]</scope>
    <source>
        <strain evidence="2 3">ZYFD042</strain>
    </source>
</reference>
<keyword evidence="1" id="KW-0732">Signal</keyword>
<dbReference type="OrthoDB" id="7918484at2"/>
<gene>
    <name evidence="2" type="ORF">D8Y23_11350</name>
</gene>
<sequence>MMRKNSIVAGAVLSAATLTLTACTGSGGGAPNADGADGQGDVTGEIAISWWGGDSRNQKTNAVIDMFEQANEGVSTDRQAGEFSGYFDKLNVQASSRSMPCAMQLQGRQVNDYTKNNLLLPLDPMIESGAINVDDIPEAVLDTGRGTDGNLYFLPYGAAYDAIGVNLTLAEQAGVEVLPDTEGGYTWEEYTQWLADAAQTLPEGTKAISSNGGRPNFFIGYTLANGLNLFGEDGKLGFTEADLIEYWTMWEDLRQSGVTETRERTAEEPTATDQSYFASGQLLTDTLPGNALTPASVTLAGRGDAVINTYPYPGGSAGMGNALYPSGFAIPVTCDNVPTAAAFIDFFTNDLDAGMTFAADNGAPTNSAVLDALIADQSLPATKKHELELFQEIVAGDPTSIVFPPGYQATFEASFKRAYEDISFERRSIEEAVATFFDEANSSLGQ</sequence>
<comment type="caution">
    <text evidence="2">The sequence shown here is derived from an EMBL/GenBank/DDBJ whole genome shotgun (WGS) entry which is preliminary data.</text>
</comment>